<dbReference type="KEGG" id="psco:LY89DRAFT_411607"/>
<evidence type="ECO:0000313" key="2">
    <source>
        <dbReference type="EMBL" id="KUJ06382.1"/>
    </source>
</evidence>
<gene>
    <name evidence="2" type="ORF">LY89DRAFT_411607</name>
</gene>
<dbReference type="PANTHER" id="PTHR43662">
    <property type="match status" value="1"/>
</dbReference>
<dbReference type="Proteomes" id="UP000070700">
    <property type="component" value="Unassembled WGS sequence"/>
</dbReference>
<evidence type="ECO:0000313" key="3">
    <source>
        <dbReference type="Proteomes" id="UP000070700"/>
    </source>
</evidence>
<dbReference type="GeneID" id="28817054"/>
<dbReference type="InParanoid" id="A0A132B1X7"/>
<dbReference type="OrthoDB" id="74764at2759"/>
<dbReference type="EMBL" id="KQ947447">
    <property type="protein sequence ID" value="KUJ06382.1"/>
    <property type="molecule type" value="Genomic_DNA"/>
</dbReference>
<dbReference type="AlphaFoldDB" id="A0A132B1X7"/>
<dbReference type="InterPro" id="IPR018535">
    <property type="entry name" value="DUF1996"/>
</dbReference>
<protein>
    <recommendedName>
        <fullName evidence="1">DUF1996 domain-containing protein</fullName>
    </recommendedName>
</protein>
<proteinExistence type="predicted"/>
<organism evidence="2 3">
    <name type="scientific">Mollisia scopiformis</name>
    <name type="common">Conifer needle endophyte fungus</name>
    <name type="synonym">Phialocephala scopiformis</name>
    <dbReference type="NCBI Taxonomy" id="149040"/>
    <lineage>
        <taxon>Eukaryota</taxon>
        <taxon>Fungi</taxon>
        <taxon>Dikarya</taxon>
        <taxon>Ascomycota</taxon>
        <taxon>Pezizomycotina</taxon>
        <taxon>Leotiomycetes</taxon>
        <taxon>Helotiales</taxon>
        <taxon>Mollisiaceae</taxon>
        <taxon>Mollisia</taxon>
    </lineage>
</organism>
<sequence length="417" mass="46470">MTLKLTPSAFIKPSSGIGHNVYKHISQPSYQLRQPAVLPDPGHTLPPAQYPLRHQRSDTKKVLYNRNNLKMLWKVFTSLVLLASRSHASPSFATAPMLRFSCSQLVVERLDPLVNPGVNPSPHLHQIVGGNSFNTTMDPANDMPTLSTCTTCTFSEDFSNYWTAVLYFRARNGTYKRVPQMGNEFLEQQNGGLTVYYIPPYDGHTNVTAFKPGFRMLVGDPMLRTDTNTSEANSMSYRCFEKNWGQIDTYPGGGNDTRDFPSVPCPGGIRVNNFFPTCWDGVNTDSADHKSHMSYPASGSFESGGPCPASHPVKVPQVMFETVWNTTEFNDKALWPEDGSQPFEWSMNDPTGWGHHGDYVFGWKGDALQRAMDNFCHQDCPTLKTQSYDDANKCTKAPVVNEPIDGWLPTLPGIAPQ</sequence>
<keyword evidence="3" id="KW-1185">Reference proteome</keyword>
<dbReference type="PANTHER" id="PTHR43662:SF2">
    <property type="entry name" value="DUF1996 DOMAIN-CONTAINING PROTEIN"/>
    <property type="match status" value="1"/>
</dbReference>
<accession>A0A132B1X7</accession>
<name>A0A132B1X7_MOLSC</name>
<feature type="domain" description="DUF1996" evidence="1">
    <location>
        <begin position="111"/>
        <end position="363"/>
    </location>
</feature>
<reference evidence="2 3" key="1">
    <citation type="submission" date="2015-10" db="EMBL/GenBank/DDBJ databases">
        <title>Full genome of DAOMC 229536 Phialocephala scopiformis, a fungal endophyte of spruce producing the potent anti-insectan compound rugulosin.</title>
        <authorList>
            <consortium name="DOE Joint Genome Institute"/>
            <person name="Walker A.K."/>
            <person name="Frasz S.L."/>
            <person name="Seifert K.A."/>
            <person name="Miller J.D."/>
            <person name="Mondo S.J."/>
            <person name="Labutti K."/>
            <person name="Lipzen A."/>
            <person name="Dockter R."/>
            <person name="Kennedy M."/>
            <person name="Grigoriev I.V."/>
            <person name="Spatafora J.W."/>
        </authorList>
    </citation>
    <scope>NUCLEOTIDE SEQUENCE [LARGE SCALE GENOMIC DNA]</scope>
    <source>
        <strain evidence="2 3">CBS 120377</strain>
    </source>
</reference>
<dbReference type="Pfam" id="PF09362">
    <property type="entry name" value="DUF1996"/>
    <property type="match status" value="1"/>
</dbReference>
<dbReference type="RefSeq" id="XP_018060737.1">
    <property type="nucleotide sequence ID" value="XM_018207328.1"/>
</dbReference>
<evidence type="ECO:0000259" key="1">
    <source>
        <dbReference type="Pfam" id="PF09362"/>
    </source>
</evidence>